<feature type="transmembrane region" description="Helical" evidence="5">
    <location>
        <begin position="12"/>
        <end position="33"/>
    </location>
</feature>
<dbReference type="OrthoDB" id="5294178at2759"/>
<dbReference type="EMBL" id="VXIT01000004">
    <property type="protein sequence ID" value="KAA6413479.1"/>
    <property type="molecule type" value="Genomic_DNA"/>
</dbReference>
<evidence type="ECO:0000313" key="8">
    <source>
        <dbReference type="Proteomes" id="UP000324767"/>
    </source>
</evidence>
<feature type="transmembrane region" description="Helical" evidence="5">
    <location>
        <begin position="45"/>
        <end position="64"/>
    </location>
</feature>
<name>A0A5M8PWP2_9LECA</name>
<comment type="caution">
    <text evidence="7">The sequence shown here is derived from an EMBL/GenBank/DDBJ whole genome shotgun (WGS) entry which is preliminary data.</text>
</comment>
<evidence type="ECO:0000256" key="3">
    <source>
        <dbReference type="ARBA" id="ARBA00022989"/>
    </source>
</evidence>
<accession>A0A5M8PWP2</accession>
<evidence type="ECO:0000256" key="1">
    <source>
        <dbReference type="ARBA" id="ARBA00004141"/>
    </source>
</evidence>
<evidence type="ECO:0000256" key="4">
    <source>
        <dbReference type="ARBA" id="ARBA00023136"/>
    </source>
</evidence>
<evidence type="ECO:0000256" key="2">
    <source>
        <dbReference type="ARBA" id="ARBA00022692"/>
    </source>
</evidence>
<dbReference type="InterPro" id="IPR008253">
    <property type="entry name" value="Marvel"/>
</dbReference>
<proteinExistence type="predicted"/>
<feature type="transmembrane region" description="Helical" evidence="5">
    <location>
        <begin position="76"/>
        <end position="100"/>
    </location>
</feature>
<keyword evidence="3 5" id="KW-1133">Transmembrane helix</keyword>
<organism evidence="7 8">
    <name type="scientific">Lasallia pustulata</name>
    <dbReference type="NCBI Taxonomy" id="136370"/>
    <lineage>
        <taxon>Eukaryota</taxon>
        <taxon>Fungi</taxon>
        <taxon>Dikarya</taxon>
        <taxon>Ascomycota</taxon>
        <taxon>Pezizomycotina</taxon>
        <taxon>Lecanoromycetes</taxon>
        <taxon>OSLEUM clade</taxon>
        <taxon>Umbilicariomycetidae</taxon>
        <taxon>Umbilicariales</taxon>
        <taxon>Umbilicariaceae</taxon>
        <taxon>Lasallia</taxon>
    </lineage>
</organism>
<dbReference type="Proteomes" id="UP000324767">
    <property type="component" value="Unassembled WGS sequence"/>
</dbReference>
<dbReference type="Pfam" id="PF01284">
    <property type="entry name" value="MARVEL"/>
    <property type="match status" value="1"/>
</dbReference>
<dbReference type="GO" id="GO:0016020">
    <property type="term" value="C:membrane"/>
    <property type="evidence" value="ECO:0007669"/>
    <property type="project" value="UniProtKB-SubCell"/>
</dbReference>
<reference evidence="7 8" key="1">
    <citation type="submission" date="2019-09" db="EMBL/GenBank/DDBJ databases">
        <title>The hologenome of the rock-dwelling lichen Lasallia pustulata.</title>
        <authorList>
            <person name="Greshake Tzovaras B."/>
            <person name="Segers F."/>
            <person name="Bicker A."/>
            <person name="Dal Grande F."/>
            <person name="Otte J."/>
            <person name="Hankeln T."/>
            <person name="Schmitt I."/>
            <person name="Ebersberger I."/>
        </authorList>
    </citation>
    <scope>NUCLEOTIDE SEQUENCE [LARGE SCALE GENOMIC DNA]</scope>
    <source>
        <strain evidence="7">A1-1</strain>
    </source>
</reference>
<feature type="transmembrane region" description="Helical" evidence="5">
    <location>
        <begin position="120"/>
        <end position="141"/>
    </location>
</feature>
<evidence type="ECO:0000313" key="7">
    <source>
        <dbReference type="EMBL" id="KAA6413479.1"/>
    </source>
</evidence>
<keyword evidence="2 5" id="KW-0812">Transmembrane</keyword>
<feature type="domain" description="MARVEL" evidence="6">
    <location>
        <begin position="10"/>
        <end position="141"/>
    </location>
</feature>
<gene>
    <name evidence="7" type="ORF">FRX48_03225</name>
</gene>
<evidence type="ECO:0000256" key="5">
    <source>
        <dbReference type="SAM" id="Phobius"/>
    </source>
</evidence>
<evidence type="ECO:0000259" key="6">
    <source>
        <dbReference type="Pfam" id="PF01284"/>
    </source>
</evidence>
<sequence length="158" mass="17642">MGLLQNPKLLYFTRILQLILSIIFLVLICYSGTHRQWWTNINGALALGVITSIATLALCTYGILSHHRRMIAPSRMLKMVELVTEIIFILLWGASVGLMFRHKGVRPGHYQTVIGPPWPTWIGGEVVGIVEIVTFILSTFLKFTEERSSKVGGGASYV</sequence>
<comment type="subcellular location">
    <subcellularLocation>
        <location evidence="1">Membrane</location>
        <topology evidence="1">Multi-pass membrane protein</topology>
    </subcellularLocation>
</comment>
<protein>
    <recommendedName>
        <fullName evidence="6">MARVEL domain-containing protein</fullName>
    </recommendedName>
</protein>
<keyword evidence="4 5" id="KW-0472">Membrane</keyword>
<dbReference type="AlphaFoldDB" id="A0A5M8PWP2"/>